<feature type="transmembrane region" description="Helical" evidence="7">
    <location>
        <begin position="813"/>
        <end position="831"/>
    </location>
</feature>
<feature type="domain" description="CSC1/OSCA1-like cytosolic" evidence="10">
    <location>
        <begin position="228"/>
        <end position="407"/>
    </location>
</feature>
<dbReference type="EMBL" id="DS022304">
    <property type="protein sequence ID" value="OAJ40627.1"/>
    <property type="molecule type" value="Genomic_DNA"/>
</dbReference>
<evidence type="ECO:0000256" key="1">
    <source>
        <dbReference type="ARBA" id="ARBA00004141"/>
    </source>
</evidence>
<feature type="transmembrane region" description="Helical" evidence="7">
    <location>
        <begin position="738"/>
        <end position="767"/>
    </location>
</feature>
<keyword evidence="6 7" id="KW-0472">Membrane</keyword>
<feature type="transmembrane region" description="Helical" evidence="7">
    <location>
        <begin position="788"/>
        <end position="807"/>
    </location>
</feature>
<dbReference type="VEuPathDB" id="FungiDB:BDEG_24336"/>
<dbReference type="eggNOG" id="KOG1134">
    <property type="taxonomic scope" value="Eukaryota"/>
</dbReference>
<evidence type="ECO:0000259" key="10">
    <source>
        <dbReference type="Pfam" id="PF14703"/>
    </source>
</evidence>
<keyword evidence="3" id="KW-0813">Transport</keyword>
<protein>
    <recommendedName>
        <fullName evidence="13">CSC1/OSCA1-like 7TM region domain-containing protein</fullName>
    </recommendedName>
</protein>
<dbReference type="GO" id="GO:0005886">
    <property type="term" value="C:plasma membrane"/>
    <property type="evidence" value="ECO:0007669"/>
    <property type="project" value="TreeGrafter"/>
</dbReference>
<feature type="transmembrane region" description="Helical" evidence="7">
    <location>
        <begin position="672"/>
        <end position="695"/>
    </location>
</feature>
<dbReference type="Pfam" id="PF14703">
    <property type="entry name" value="PHM7_cyt"/>
    <property type="match status" value="1"/>
</dbReference>
<keyword evidence="4 7" id="KW-0812">Transmembrane</keyword>
<evidence type="ECO:0000259" key="8">
    <source>
        <dbReference type="Pfam" id="PF02714"/>
    </source>
</evidence>
<feature type="transmembrane region" description="Helical" evidence="7">
    <location>
        <begin position="537"/>
        <end position="556"/>
    </location>
</feature>
<name>A0A177WKJ8_BATDL</name>
<feature type="domain" description="CSC1/OSCA1-like N-terminal transmembrane" evidence="9">
    <location>
        <begin position="42"/>
        <end position="200"/>
    </location>
</feature>
<reference evidence="11 12" key="2">
    <citation type="submission" date="2016-05" db="EMBL/GenBank/DDBJ databases">
        <title>Lineage-specific infection strategies underlie the spectrum of fungal disease in amphibians.</title>
        <authorList>
            <person name="Cuomo C.A."/>
            <person name="Farrer R.A."/>
            <person name="James T."/>
            <person name="Longcore J."/>
            <person name="Birren B."/>
        </authorList>
    </citation>
    <scope>NUCLEOTIDE SEQUENCE [LARGE SCALE GENOMIC DNA]</scope>
    <source>
        <strain evidence="11 12">JEL423</strain>
    </source>
</reference>
<evidence type="ECO:0000313" key="12">
    <source>
        <dbReference type="Proteomes" id="UP000077115"/>
    </source>
</evidence>
<evidence type="ECO:0000256" key="5">
    <source>
        <dbReference type="ARBA" id="ARBA00022989"/>
    </source>
</evidence>
<comment type="similarity">
    <text evidence="2">Belongs to the CSC1 (TC 1.A.17) family.</text>
</comment>
<dbReference type="OrthoDB" id="1689567at2759"/>
<dbReference type="InterPro" id="IPR032880">
    <property type="entry name" value="CSC1/OSCA1-like_N"/>
</dbReference>
<dbReference type="PANTHER" id="PTHR13018">
    <property type="entry name" value="PROBABLE MEMBRANE PROTEIN DUF221-RELATED"/>
    <property type="match status" value="1"/>
</dbReference>
<gene>
    <name evidence="11" type="ORF">BDEG_24336</name>
</gene>
<reference evidence="11 12" key="1">
    <citation type="submission" date="2006-10" db="EMBL/GenBank/DDBJ databases">
        <title>The Genome Sequence of Batrachochytrium dendrobatidis JEL423.</title>
        <authorList>
            <consortium name="The Broad Institute Genome Sequencing Platform"/>
            <person name="Birren B."/>
            <person name="Lander E."/>
            <person name="Galagan J."/>
            <person name="Cuomo C."/>
            <person name="Devon K."/>
            <person name="Jaffe D."/>
            <person name="Butler J."/>
            <person name="Alvarez P."/>
            <person name="Gnerre S."/>
            <person name="Grabherr M."/>
            <person name="Kleber M."/>
            <person name="Mauceli E."/>
            <person name="Brockman W."/>
            <person name="Young S."/>
            <person name="LaButti K."/>
            <person name="Sykes S."/>
            <person name="DeCaprio D."/>
            <person name="Crawford M."/>
            <person name="Koehrsen M."/>
            <person name="Engels R."/>
            <person name="Montgomery P."/>
            <person name="Pearson M."/>
            <person name="Howarth C."/>
            <person name="Larson L."/>
            <person name="White J."/>
            <person name="O'Leary S."/>
            <person name="Kodira C."/>
            <person name="Zeng Q."/>
            <person name="Yandava C."/>
            <person name="Alvarado L."/>
            <person name="Longcore J."/>
            <person name="James T."/>
        </authorList>
    </citation>
    <scope>NUCLEOTIDE SEQUENCE [LARGE SCALE GENOMIC DNA]</scope>
    <source>
        <strain evidence="11 12">JEL423</strain>
    </source>
</reference>
<feature type="transmembrane region" description="Helical" evidence="7">
    <location>
        <begin position="37"/>
        <end position="58"/>
    </location>
</feature>
<feature type="transmembrane region" description="Helical" evidence="7">
    <location>
        <begin position="716"/>
        <end position="732"/>
    </location>
</feature>
<accession>A0A177WKJ8</accession>
<keyword evidence="5 7" id="KW-1133">Transmembrane helix</keyword>
<feature type="transmembrane region" description="Helical" evidence="7">
    <location>
        <begin position="180"/>
        <end position="198"/>
    </location>
</feature>
<dbReference type="InterPro" id="IPR003864">
    <property type="entry name" value="CSC1/OSCA1-like_7TM"/>
</dbReference>
<evidence type="ECO:0000256" key="2">
    <source>
        <dbReference type="ARBA" id="ARBA00007779"/>
    </source>
</evidence>
<feature type="transmembrane region" description="Helical" evidence="7">
    <location>
        <begin position="584"/>
        <end position="609"/>
    </location>
</feature>
<dbReference type="InterPro" id="IPR027815">
    <property type="entry name" value="CSC1/OSCA1-like_cyt"/>
</dbReference>
<sequence length="1065" mass="120767">MSLSTSALAPQPTTALDGNKTSAIEVIVLHDQSLSGVLVWINIFLVVVVSSILLFEVVRRSRRYTHIYYTRSDISPEHAPKYPTALFGWIWQVFKTPDSYIHKDVGLDAFMLLSYLQMSFKFFSILAVFMIFILIPVNYYANSTESQSFNITTSETVLEVAAKSISYFSIDNVRDGSNMLWIHVACTYGASMLAYFFLYQSYKTYTASIVAFLSGKTPADPSQEVMFRTILMTNLPERLRHEHQLKLWLKSLNLGDIDSIFMAADDDANILKIIKRRDRNLRKLEKAYMTWAINLSKEFKHQRFSGIMGYCFRMSGCSPSQMSELHLQPMDVPKEKLTNEILQRTRPLRIRTVGGMIVRQDAIRAYDSKIRNMTESIIWARTKIVATSTLAREMPTIFNAHSSVLVANETKTAALFENTNFNGNSSEHEEADYMVNTNQSTAHKPNIPPEYKKRASITGSLAALTKIDMAIYKQFNACSCSAFVTFKDRRSAFCAQQLSLQETKDPFPIHIQAAPEPKEIIWKSLALSLMETVIKRGLVDIFVYTLSLCWIVPTSFVSKFSRLDELGLQPEYRQFVIFVNQYSWLRILVVSILPPLIIQLFNIIMPYVFDAFSGLQGYESTFKVQKATFAKYFFFLVFNVHFVFTIFSAAWGSSSNFFASPLAWVENIVTKLPSGTSFFINYLILNVILTPLELLRPVAYVITIWGRKWRTTPREYYELDIMASTLNYAFTYPPQILVFAIVLCYSIISPIVLIPGAIYFGATWLILKNQIMYVYVKKTEDYGRMWIMAYHRSVLGLGLFQFTTAGLMSAKKAPIAATVCGALVILTWFFYRTCQSLFEKHTRFAPIESLLVQNGVSSSVHKSDDVSAHCNLQGREMQDAGVLELNIPRSSLKSSCNLAATSSPSSVDDNPFGNQSVTEISTCDYSNQKATNVQNLQSLSPESANFDKPSKVSISISVPTPWYDHQQDDSERCLGKQKDNKDMITEIGLKRLSLTGPVFNAKDHQQQNYTLSYMSPAYSTPLAEPWIPEYISEIVKEYGNTQGPENIVSMHAAYPTRCQSMDSLV</sequence>
<evidence type="ECO:0000256" key="6">
    <source>
        <dbReference type="ARBA" id="ARBA00023136"/>
    </source>
</evidence>
<organism evidence="11 12">
    <name type="scientific">Batrachochytrium dendrobatidis (strain JEL423)</name>
    <dbReference type="NCBI Taxonomy" id="403673"/>
    <lineage>
        <taxon>Eukaryota</taxon>
        <taxon>Fungi</taxon>
        <taxon>Fungi incertae sedis</taxon>
        <taxon>Chytridiomycota</taxon>
        <taxon>Chytridiomycota incertae sedis</taxon>
        <taxon>Chytridiomycetes</taxon>
        <taxon>Rhizophydiales</taxon>
        <taxon>Rhizophydiales incertae sedis</taxon>
        <taxon>Batrachochytrium</taxon>
    </lineage>
</organism>
<dbReference type="AlphaFoldDB" id="A0A177WKJ8"/>
<dbReference type="Pfam" id="PF13967">
    <property type="entry name" value="RSN1_TM"/>
    <property type="match status" value="1"/>
</dbReference>
<dbReference type="PANTHER" id="PTHR13018:SF139">
    <property type="entry name" value="PHOSPHATE METABOLISM PROTEIN 7"/>
    <property type="match status" value="1"/>
</dbReference>
<evidence type="ECO:0000256" key="7">
    <source>
        <dbReference type="SAM" id="Phobius"/>
    </source>
</evidence>
<dbReference type="InterPro" id="IPR045122">
    <property type="entry name" value="Csc1-like"/>
</dbReference>
<comment type="subcellular location">
    <subcellularLocation>
        <location evidence="1">Membrane</location>
        <topology evidence="1">Multi-pass membrane protein</topology>
    </subcellularLocation>
</comment>
<dbReference type="STRING" id="403673.A0A177WKJ8"/>
<feature type="transmembrane region" description="Helical" evidence="7">
    <location>
        <begin position="120"/>
        <end position="141"/>
    </location>
</feature>
<dbReference type="Pfam" id="PF02714">
    <property type="entry name" value="RSN1_7TM"/>
    <property type="match status" value="1"/>
</dbReference>
<dbReference type="GO" id="GO:0005227">
    <property type="term" value="F:calcium-activated cation channel activity"/>
    <property type="evidence" value="ECO:0007669"/>
    <property type="project" value="InterPro"/>
</dbReference>
<evidence type="ECO:0000256" key="4">
    <source>
        <dbReference type="ARBA" id="ARBA00022692"/>
    </source>
</evidence>
<feature type="transmembrane region" description="Helical" evidence="7">
    <location>
        <begin position="629"/>
        <end position="652"/>
    </location>
</feature>
<evidence type="ECO:0000259" key="9">
    <source>
        <dbReference type="Pfam" id="PF13967"/>
    </source>
</evidence>
<evidence type="ECO:0000256" key="3">
    <source>
        <dbReference type="ARBA" id="ARBA00022448"/>
    </source>
</evidence>
<dbReference type="Proteomes" id="UP000077115">
    <property type="component" value="Unassembled WGS sequence"/>
</dbReference>
<evidence type="ECO:0000313" key="11">
    <source>
        <dbReference type="EMBL" id="OAJ40627.1"/>
    </source>
</evidence>
<proteinExistence type="inferred from homology"/>
<feature type="domain" description="CSC1/OSCA1-like 7TM region" evidence="8">
    <location>
        <begin position="539"/>
        <end position="808"/>
    </location>
</feature>
<evidence type="ECO:0008006" key="13">
    <source>
        <dbReference type="Google" id="ProtNLM"/>
    </source>
</evidence>